<dbReference type="SUPFAM" id="SSF56436">
    <property type="entry name" value="C-type lectin-like"/>
    <property type="match status" value="1"/>
</dbReference>
<dbReference type="EMBL" id="JBHFQA010000016">
    <property type="protein sequence ID" value="KAL2085579.1"/>
    <property type="molecule type" value="Genomic_DNA"/>
</dbReference>
<dbReference type="PROSITE" id="PS50041">
    <property type="entry name" value="C_TYPE_LECTIN_2"/>
    <property type="match status" value="1"/>
</dbReference>
<feature type="transmembrane region" description="Helical" evidence="1">
    <location>
        <begin position="7"/>
        <end position="26"/>
    </location>
</feature>
<sequence>MHIYTEHIFFLGFPFTSWSILAHPGILSETLSSTGVSEELPSPATIMGVLHVLSLLYTVFAVTMATEAMTDGDSAEMNIQLSSDEAAEGVQARSTCDSGWTLYENRCFRLFNLPRTWALAEAYCITQRGHLASAHSIAEARFMGTLSGNRLWTWIGGVQTLV</sequence>
<accession>A0ABD1JEH3</accession>
<dbReference type="InterPro" id="IPR016187">
    <property type="entry name" value="CTDL_fold"/>
</dbReference>
<dbReference type="AlphaFoldDB" id="A0ABD1JEH3"/>
<proteinExistence type="predicted"/>
<keyword evidence="1" id="KW-0812">Transmembrane</keyword>
<evidence type="ECO:0000256" key="1">
    <source>
        <dbReference type="SAM" id="Phobius"/>
    </source>
</evidence>
<dbReference type="InterPro" id="IPR001304">
    <property type="entry name" value="C-type_lectin-like"/>
</dbReference>
<comment type="caution">
    <text evidence="3">The sequence shown here is derived from an EMBL/GenBank/DDBJ whole genome shotgun (WGS) entry which is preliminary data.</text>
</comment>
<keyword evidence="4" id="KW-1185">Reference proteome</keyword>
<dbReference type="Gene3D" id="3.10.100.10">
    <property type="entry name" value="Mannose-Binding Protein A, subunit A"/>
    <property type="match status" value="1"/>
</dbReference>
<feature type="domain" description="C-type lectin" evidence="2">
    <location>
        <begin position="103"/>
        <end position="156"/>
    </location>
</feature>
<reference evidence="3 4" key="1">
    <citation type="submission" date="2024-09" db="EMBL/GenBank/DDBJ databases">
        <title>A chromosome-level genome assembly of Gray's grenadier anchovy, Coilia grayii.</title>
        <authorList>
            <person name="Fu Z."/>
        </authorList>
    </citation>
    <scope>NUCLEOTIDE SEQUENCE [LARGE SCALE GENOMIC DNA]</scope>
    <source>
        <strain evidence="3">G4</strain>
        <tissue evidence="3">Muscle</tissue>
    </source>
</reference>
<evidence type="ECO:0000313" key="4">
    <source>
        <dbReference type="Proteomes" id="UP001591681"/>
    </source>
</evidence>
<gene>
    <name evidence="3" type="ORF">ACEWY4_018899</name>
</gene>
<dbReference type="InterPro" id="IPR050111">
    <property type="entry name" value="C-type_lectin/snaclec_domain"/>
</dbReference>
<organism evidence="3 4">
    <name type="scientific">Coilia grayii</name>
    <name type="common">Gray's grenadier anchovy</name>
    <dbReference type="NCBI Taxonomy" id="363190"/>
    <lineage>
        <taxon>Eukaryota</taxon>
        <taxon>Metazoa</taxon>
        <taxon>Chordata</taxon>
        <taxon>Craniata</taxon>
        <taxon>Vertebrata</taxon>
        <taxon>Euteleostomi</taxon>
        <taxon>Actinopterygii</taxon>
        <taxon>Neopterygii</taxon>
        <taxon>Teleostei</taxon>
        <taxon>Clupei</taxon>
        <taxon>Clupeiformes</taxon>
        <taxon>Clupeoidei</taxon>
        <taxon>Engraulidae</taxon>
        <taxon>Coilinae</taxon>
        <taxon>Coilia</taxon>
    </lineage>
</organism>
<dbReference type="Proteomes" id="UP001591681">
    <property type="component" value="Unassembled WGS sequence"/>
</dbReference>
<feature type="transmembrane region" description="Helical" evidence="1">
    <location>
        <begin position="46"/>
        <end position="65"/>
    </location>
</feature>
<keyword evidence="1" id="KW-1133">Transmembrane helix</keyword>
<dbReference type="InterPro" id="IPR016186">
    <property type="entry name" value="C-type_lectin-like/link_sf"/>
</dbReference>
<dbReference type="PANTHER" id="PTHR22803">
    <property type="entry name" value="MANNOSE, PHOSPHOLIPASE, LECTIN RECEPTOR RELATED"/>
    <property type="match status" value="1"/>
</dbReference>
<keyword evidence="1" id="KW-0472">Membrane</keyword>
<evidence type="ECO:0000259" key="2">
    <source>
        <dbReference type="PROSITE" id="PS50041"/>
    </source>
</evidence>
<name>A0ABD1JEH3_9TELE</name>
<evidence type="ECO:0000313" key="3">
    <source>
        <dbReference type="EMBL" id="KAL2085579.1"/>
    </source>
</evidence>
<protein>
    <recommendedName>
        <fullName evidence="2">C-type lectin domain-containing protein</fullName>
    </recommendedName>
</protein>